<evidence type="ECO:0000313" key="2">
    <source>
        <dbReference type="Proteomes" id="UP000830768"/>
    </source>
</evidence>
<organism evidence="1 2">
    <name type="scientific">Fusarium solani subsp. cucurbitae</name>
    <name type="common">Neocosmosporum cucurbitae</name>
    <dbReference type="NCBI Taxonomy" id="2747967"/>
    <lineage>
        <taxon>Eukaryota</taxon>
        <taxon>Fungi</taxon>
        <taxon>Dikarya</taxon>
        <taxon>Ascomycota</taxon>
        <taxon>Pezizomycotina</taxon>
        <taxon>Sordariomycetes</taxon>
        <taxon>Hypocreomycetidae</taxon>
        <taxon>Hypocreales</taxon>
        <taxon>Nectriaceae</taxon>
        <taxon>Fusarium</taxon>
        <taxon>Fusarium solani species complex</taxon>
    </lineage>
</organism>
<sequence length="151" mass="16619">MAPFEKEAEITGHIVAHLNISDTPLLGVSVPQDIDLFLTIRHFDAKGEEIFYTGTIGNPIPLVKCWQRVSLHVQSVIPGEVYPVDVEIWPTNVVVEPGACLVLDISGGDTPGVGIFVHDGAERTQERFGEINHIHFAPHHQNYITLPIIPS</sequence>
<keyword evidence="2" id="KW-1185">Reference proteome</keyword>
<gene>
    <name evidence="1" type="ORF">LCI18_000048</name>
</gene>
<dbReference type="EMBL" id="CP090030">
    <property type="protein sequence ID" value="UPK89113.1"/>
    <property type="molecule type" value="Genomic_DNA"/>
</dbReference>
<evidence type="ECO:0000313" key="1">
    <source>
        <dbReference type="EMBL" id="UPK89113.1"/>
    </source>
</evidence>
<dbReference type="Proteomes" id="UP000830768">
    <property type="component" value="Chromosome 1"/>
</dbReference>
<accession>A0ACD3YJX1</accession>
<reference evidence="1" key="1">
    <citation type="submission" date="2021-11" db="EMBL/GenBank/DDBJ databases">
        <title>Fusarium solani-melongenae Genome sequencing and assembly.</title>
        <authorList>
            <person name="Xie S."/>
            <person name="Huang L."/>
            <person name="Zhang X."/>
        </authorList>
    </citation>
    <scope>NUCLEOTIDE SEQUENCE</scope>
    <source>
        <strain evidence="1">CRI 24-3</strain>
    </source>
</reference>
<name>A0ACD3YJX1_FUSSC</name>
<protein>
    <submittedName>
        <fullName evidence="1">Uncharacterized protein</fullName>
    </submittedName>
</protein>
<proteinExistence type="predicted"/>